<organism evidence="9 10">
    <name type="scientific">Kribbella pittospori</name>
    <dbReference type="NCBI Taxonomy" id="722689"/>
    <lineage>
        <taxon>Bacteria</taxon>
        <taxon>Bacillati</taxon>
        <taxon>Actinomycetota</taxon>
        <taxon>Actinomycetes</taxon>
        <taxon>Propionibacteriales</taxon>
        <taxon>Kribbellaceae</taxon>
        <taxon>Kribbella</taxon>
    </lineage>
</organism>
<feature type="transmembrane region" description="Helical" evidence="7">
    <location>
        <begin position="182"/>
        <end position="210"/>
    </location>
</feature>
<dbReference type="EMBL" id="SJKB01000025">
    <property type="protein sequence ID" value="TCC50338.1"/>
    <property type="molecule type" value="Genomic_DNA"/>
</dbReference>
<feature type="transmembrane region" description="Helical" evidence="7">
    <location>
        <begin position="69"/>
        <end position="93"/>
    </location>
</feature>
<gene>
    <name evidence="9" type="ORF">E0H73_41635</name>
</gene>
<dbReference type="PANTHER" id="PTHR43744:SF12">
    <property type="entry name" value="ABC TRANSPORTER PERMEASE PROTEIN MG189-RELATED"/>
    <property type="match status" value="1"/>
</dbReference>
<feature type="transmembrane region" description="Helical" evidence="7">
    <location>
        <begin position="105"/>
        <end position="129"/>
    </location>
</feature>
<dbReference type="GO" id="GO:0055085">
    <property type="term" value="P:transmembrane transport"/>
    <property type="evidence" value="ECO:0007669"/>
    <property type="project" value="InterPro"/>
</dbReference>
<feature type="transmembrane region" description="Helical" evidence="7">
    <location>
        <begin position="141"/>
        <end position="161"/>
    </location>
</feature>
<evidence type="ECO:0000313" key="9">
    <source>
        <dbReference type="EMBL" id="TCC50338.1"/>
    </source>
</evidence>
<evidence type="ECO:0000256" key="4">
    <source>
        <dbReference type="ARBA" id="ARBA00022692"/>
    </source>
</evidence>
<comment type="subcellular location">
    <subcellularLocation>
        <location evidence="1 7">Cell membrane</location>
        <topology evidence="1 7">Multi-pass membrane protein</topology>
    </subcellularLocation>
</comment>
<keyword evidence="6 7" id="KW-0472">Membrane</keyword>
<dbReference type="OrthoDB" id="9794684at2"/>
<accession>A0A4R0JYE0</accession>
<dbReference type="Pfam" id="PF00528">
    <property type="entry name" value="BPD_transp_1"/>
    <property type="match status" value="1"/>
</dbReference>
<evidence type="ECO:0000256" key="3">
    <source>
        <dbReference type="ARBA" id="ARBA00022475"/>
    </source>
</evidence>
<dbReference type="Gene3D" id="1.10.3720.10">
    <property type="entry name" value="MetI-like"/>
    <property type="match status" value="1"/>
</dbReference>
<evidence type="ECO:0000259" key="8">
    <source>
        <dbReference type="PROSITE" id="PS50928"/>
    </source>
</evidence>
<comment type="caution">
    <text evidence="9">The sequence shown here is derived from an EMBL/GenBank/DDBJ whole genome shotgun (WGS) entry which is preliminary data.</text>
</comment>
<dbReference type="RefSeq" id="WP_131366140.1">
    <property type="nucleotide sequence ID" value="NZ_SJKB01000025.1"/>
</dbReference>
<dbReference type="AlphaFoldDB" id="A0A4R0JYE0"/>
<dbReference type="Proteomes" id="UP000291144">
    <property type="component" value="Unassembled WGS sequence"/>
</dbReference>
<evidence type="ECO:0000256" key="5">
    <source>
        <dbReference type="ARBA" id="ARBA00022989"/>
    </source>
</evidence>
<keyword evidence="2 7" id="KW-0813">Transport</keyword>
<keyword evidence="10" id="KW-1185">Reference proteome</keyword>
<dbReference type="PANTHER" id="PTHR43744">
    <property type="entry name" value="ABC TRANSPORTER PERMEASE PROTEIN MG189-RELATED-RELATED"/>
    <property type="match status" value="1"/>
</dbReference>
<sequence length="275" mass="29865">MTGRYGARSLLVEFVMIAVALVFAFPLYVLVVLSLKSPEEAANSPLSLPSSLYLRNYTEAWAQADLAPAIISSVVITVVSVFALVVLGALAAYTIARRTSRLSGGVFALFLVGLVVPFQLALIPLYQLIRDAGLLGSYWSVILYMVGTELPLTIFLYVGFLRATPVDYEEAAMLDGASPVRAFWSVVFPLMRPVTGTVMILNAIGCWNAFLVPNLFLSGTDHQTIPVAVYSFVGEFVSQWNLVFAGLVIGMAPILVVYLLLQRRMIRGFASGLKG</sequence>
<reference evidence="9 10" key="1">
    <citation type="submission" date="2019-02" db="EMBL/GenBank/DDBJ databases">
        <title>Kribbella capetownensis sp. nov. and Kribbella speibonae sp. nov., isolated from soil.</title>
        <authorList>
            <person name="Curtis S.M."/>
            <person name="Norton I."/>
            <person name="Everest G.J."/>
            <person name="Meyers P.R."/>
        </authorList>
    </citation>
    <scope>NUCLEOTIDE SEQUENCE [LARGE SCALE GENOMIC DNA]</scope>
    <source>
        <strain evidence="9 10">NRRL B-24813</strain>
    </source>
</reference>
<evidence type="ECO:0000256" key="1">
    <source>
        <dbReference type="ARBA" id="ARBA00004651"/>
    </source>
</evidence>
<dbReference type="InterPro" id="IPR035906">
    <property type="entry name" value="MetI-like_sf"/>
</dbReference>
<dbReference type="SUPFAM" id="SSF161098">
    <property type="entry name" value="MetI-like"/>
    <property type="match status" value="1"/>
</dbReference>
<dbReference type="PROSITE" id="PS50928">
    <property type="entry name" value="ABC_TM1"/>
    <property type="match status" value="1"/>
</dbReference>
<keyword evidence="4 7" id="KW-0812">Transmembrane</keyword>
<comment type="similarity">
    <text evidence="7">Belongs to the binding-protein-dependent transport system permease family.</text>
</comment>
<dbReference type="InterPro" id="IPR000515">
    <property type="entry name" value="MetI-like"/>
</dbReference>
<evidence type="ECO:0000256" key="2">
    <source>
        <dbReference type="ARBA" id="ARBA00022448"/>
    </source>
</evidence>
<keyword evidence="3" id="KW-1003">Cell membrane</keyword>
<name>A0A4R0JYE0_9ACTN</name>
<evidence type="ECO:0000313" key="10">
    <source>
        <dbReference type="Proteomes" id="UP000291144"/>
    </source>
</evidence>
<dbReference type="GO" id="GO:0005886">
    <property type="term" value="C:plasma membrane"/>
    <property type="evidence" value="ECO:0007669"/>
    <property type="project" value="UniProtKB-SubCell"/>
</dbReference>
<feature type="domain" description="ABC transmembrane type-1" evidence="8">
    <location>
        <begin position="70"/>
        <end position="261"/>
    </location>
</feature>
<proteinExistence type="inferred from homology"/>
<dbReference type="CDD" id="cd06261">
    <property type="entry name" value="TM_PBP2"/>
    <property type="match status" value="1"/>
</dbReference>
<feature type="transmembrane region" description="Helical" evidence="7">
    <location>
        <begin position="240"/>
        <end position="261"/>
    </location>
</feature>
<protein>
    <submittedName>
        <fullName evidence="9">Carbohydrate ABC transporter permease</fullName>
    </submittedName>
</protein>
<keyword evidence="5 7" id="KW-1133">Transmembrane helix</keyword>
<evidence type="ECO:0000256" key="7">
    <source>
        <dbReference type="RuleBase" id="RU363032"/>
    </source>
</evidence>
<feature type="transmembrane region" description="Helical" evidence="7">
    <location>
        <begin position="12"/>
        <end position="35"/>
    </location>
</feature>
<evidence type="ECO:0000256" key="6">
    <source>
        <dbReference type="ARBA" id="ARBA00023136"/>
    </source>
</evidence>